<sequence length="191" mass="21030">MSKWCMALKTNDDKRLKSIVGCYENISSLFMVAPRAARTSSCFSGSNVLDDLWYTGTVTRTELSCYSKEKIPTYKLLIQWFFLCPGQLMDYIATVTDQLGTKSLPADCGMFAVDQGSALSKYTSLESGKPQKPDSLRQRPPAQPKGTKKFAYANLTQPGGKYCAIICQGHSPKRYANFFMPWGVAAGDASG</sequence>
<dbReference type="Proteomes" id="UP000054805">
    <property type="component" value="Unassembled WGS sequence"/>
</dbReference>
<protein>
    <submittedName>
        <fullName evidence="2">Uncharacterized protein</fullName>
    </submittedName>
</protein>
<gene>
    <name evidence="2" type="ORF">T4B_11026</name>
</gene>
<evidence type="ECO:0000256" key="1">
    <source>
        <dbReference type="SAM" id="MobiDB-lite"/>
    </source>
</evidence>
<dbReference type="AlphaFoldDB" id="A0A0V1IB03"/>
<dbReference type="EMBL" id="JYDS01000257">
    <property type="protein sequence ID" value="KRZ20003.1"/>
    <property type="molecule type" value="Genomic_DNA"/>
</dbReference>
<keyword evidence="3" id="KW-1185">Reference proteome</keyword>
<accession>A0A0V1IB03</accession>
<feature type="region of interest" description="Disordered" evidence="1">
    <location>
        <begin position="124"/>
        <end position="146"/>
    </location>
</feature>
<organism evidence="2 3">
    <name type="scientific">Trichinella pseudospiralis</name>
    <name type="common">Parasitic roundworm</name>
    <dbReference type="NCBI Taxonomy" id="6337"/>
    <lineage>
        <taxon>Eukaryota</taxon>
        <taxon>Metazoa</taxon>
        <taxon>Ecdysozoa</taxon>
        <taxon>Nematoda</taxon>
        <taxon>Enoplea</taxon>
        <taxon>Dorylaimia</taxon>
        <taxon>Trichinellida</taxon>
        <taxon>Trichinellidae</taxon>
        <taxon>Trichinella</taxon>
    </lineage>
</organism>
<evidence type="ECO:0000313" key="3">
    <source>
        <dbReference type="Proteomes" id="UP000054805"/>
    </source>
</evidence>
<reference evidence="2 3" key="1">
    <citation type="submission" date="2015-01" db="EMBL/GenBank/DDBJ databases">
        <title>Evolution of Trichinella species and genotypes.</title>
        <authorList>
            <person name="Korhonen P.K."/>
            <person name="Edoardo P."/>
            <person name="Giuseppe L.R."/>
            <person name="Gasser R.B."/>
        </authorList>
    </citation>
    <scope>NUCLEOTIDE SEQUENCE [LARGE SCALE GENOMIC DNA]</scope>
    <source>
        <strain evidence="2">ISS588</strain>
    </source>
</reference>
<proteinExistence type="predicted"/>
<name>A0A0V1IB03_TRIPS</name>
<comment type="caution">
    <text evidence="2">The sequence shown here is derived from an EMBL/GenBank/DDBJ whole genome shotgun (WGS) entry which is preliminary data.</text>
</comment>
<evidence type="ECO:0000313" key="2">
    <source>
        <dbReference type="EMBL" id="KRZ20003.1"/>
    </source>
</evidence>